<comment type="caution">
    <text evidence="1">The sequence shown here is derived from an EMBL/GenBank/DDBJ whole genome shotgun (WGS) entry which is preliminary data.</text>
</comment>
<accession>A0ACB7FGW9</accession>
<reference evidence="1" key="1">
    <citation type="submission" date="2020-04" db="EMBL/GenBank/DDBJ databases">
        <title>A chromosome-scale assembly and high-density genetic map of the yellow drum (Nibea albiflora) genome.</title>
        <authorList>
            <person name="Xu D."/>
            <person name="Zhang W."/>
            <person name="Chen R."/>
            <person name="Tan P."/>
            <person name="Wang L."/>
            <person name="Song H."/>
            <person name="Tian L."/>
            <person name="Zhu Q."/>
            <person name="Wang B."/>
        </authorList>
    </citation>
    <scope>NUCLEOTIDE SEQUENCE</scope>
    <source>
        <strain evidence="1">ZJHYS-2018</strain>
    </source>
</reference>
<protein>
    <submittedName>
        <fullName evidence="1">Uncharacterized protein</fullName>
    </submittedName>
</protein>
<dbReference type="Proteomes" id="UP000805704">
    <property type="component" value="Chromosome 10"/>
</dbReference>
<evidence type="ECO:0000313" key="1">
    <source>
        <dbReference type="EMBL" id="KAG8013745.1"/>
    </source>
</evidence>
<organism evidence="1 2">
    <name type="scientific">Nibea albiflora</name>
    <name type="common">Yellow drum</name>
    <name type="synonym">Corvina albiflora</name>
    <dbReference type="NCBI Taxonomy" id="240163"/>
    <lineage>
        <taxon>Eukaryota</taxon>
        <taxon>Metazoa</taxon>
        <taxon>Chordata</taxon>
        <taxon>Craniata</taxon>
        <taxon>Vertebrata</taxon>
        <taxon>Euteleostomi</taxon>
        <taxon>Actinopterygii</taxon>
        <taxon>Neopterygii</taxon>
        <taxon>Teleostei</taxon>
        <taxon>Neoteleostei</taxon>
        <taxon>Acanthomorphata</taxon>
        <taxon>Eupercaria</taxon>
        <taxon>Sciaenidae</taxon>
        <taxon>Nibea</taxon>
    </lineage>
</organism>
<proteinExistence type="predicted"/>
<dbReference type="EMBL" id="CM024798">
    <property type="protein sequence ID" value="KAG8013745.1"/>
    <property type="molecule type" value="Genomic_DNA"/>
</dbReference>
<gene>
    <name evidence="1" type="ORF">GBF38_015860</name>
</gene>
<evidence type="ECO:0000313" key="2">
    <source>
        <dbReference type="Proteomes" id="UP000805704"/>
    </source>
</evidence>
<feature type="non-terminal residue" evidence="1">
    <location>
        <position position="1"/>
    </location>
</feature>
<keyword evidence="2" id="KW-1185">Reference proteome</keyword>
<sequence>EESSRTTGGAHVHYTKHKAPLYEYDDLTSTHLQTLCVCEDLSFMFKDLMGRTTDTVTTISSSSPSFRAPSSARFTGPEVSN</sequence>
<name>A0ACB7FGW9_NIBAL</name>